<dbReference type="GO" id="GO:0042274">
    <property type="term" value="P:ribosomal small subunit biogenesis"/>
    <property type="evidence" value="ECO:0007669"/>
    <property type="project" value="UniProtKB-UniRule"/>
</dbReference>
<feature type="binding site" evidence="7">
    <location>
        <position position="15"/>
    </location>
    <ligand>
        <name>ATP</name>
        <dbReference type="ChEBI" id="CHEBI:30616"/>
    </ligand>
</feature>
<keyword evidence="1 7" id="KW-0690">Ribosome biogenesis</keyword>
<evidence type="ECO:0000256" key="3">
    <source>
        <dbReference type="ARBA" id="ARBA00022679"/>
    </source>
</evidence>
<feature type="binding site" evidence="7">
    <location>
        <position position="14"/>
    </location>
    <ligand>
        <name>ATP</name>
        <dbReference type="ChEBI" id="CHEBI:30616"/>
    </ligand>
</feature>
<gene>
    <name evidence="8" type="ORF">DLD82_06185</name>
</gene>
<dbReference type="HAMAP" id="MF_00039">
    <property type="entry name" value="Adenylate_kinase_AK6"/>
    <property type="match status" value="1"/>
</dbReference>
<evidence type="ECO:0000256" key="2">
    <source>
        <dbReference type="ARBA" id="ARBA00022552"/>
    </source>
</evidence>
<accession>A0A2V2NFK2</accession>
<dbReference type="RefSeq" id="WP_109940245.1">
    <property type="nucleotide sequence ID" value="NZ_CP176366.1"/>
</dbReference>
<dbReference type="EMBL" id="QGMZ01000012">
    <property type="protein sequence ID" value="PWR75167.1"/>
    <property type="molecule type" value="Genomic_DNA"/>
</dbReference>
<comment type="caution">
    <text evidence="8">The sequence shown here is derived from an EMBL/GenBank/DDBJ whole genome shotgun (WGS) entry which is preliminary data.</text>
</comment>
<feature type="binding site" evidence="7">
    <location>
        <position position="13"/>
    </location>
    <ligand>
        <name>ATP</name>
        <dbReference type="ChEBI" id="CHEBI:30616"/>
    </ligand>
</feature>
<keyword evidence="5 7" id="KW-0418">Kinase</keyword>
<evidence type="ECO:0000256" key="6">
    <source>
        <dbReference type="ARBA" id="ARBA00022840"/>
    </source>
</evidence>
<keyword evidence="2 7" id="KW-0698">rRNA processing</keyword>
<dbReference type="Gene3D" id="3.40.50.300">
    <property type="entry name" value="P-loop containing nucleotide triphosphate hydrolases"/>
    <property type="match status" value="1"/>
</dbReference>
<dbReference type="GeneID" id="97609025"/>
<keyword evidence="6 7" id="KW-0067">ATP-binding</keyword>
<protein>
    <recommendedName>
        <fullName evidence="7">Putative adenylate kinase</fullName>
        <shortName evidence="7">AK</shortName>
        <ecNumber evidence="7">2.7.4.3</ecNumber>
    </recommendedName>
    <alternativeName>
        <fullName evidence="7">ATP-AMP transphosphorylase</fullName>
    </alternativeName>
</protein>
<dbReference type="Proteomes" id="UP000245934">
    <property type="component" value="Unassembled WGS sequence"/>
</dbReference>
<dbReference type="GO" id="GO:0005524">
    <property type="term" value="F:ATP binding"/>
    <property type="evidence" value="ECO:0007669"/>
    <property type="project" value="UniProtKB-UniRule"/>
</dbReference>
<dbReference type="GO" id="GO:0004017">
    <property type="term" value="F:AMP kinase activity"/>
    <property type="evidence" value="ECO:0007669"/>
    <property type="project" value="UniProtKB-UniRule"/>
</dbReference>
<dbReference type="AlphaFoldDB" id="A0A2V2NFK2"/>
<evidence type="ECO:0000256" key="1">
    <source>
        <dbReference type="ARBA" id="ARBA00022517"/>
    </source>
</evidence>
<keyword evidence="4 7" id="KW-0547">Nucleotide-binding</keyword>
<comment type="function">
    <text evidence="7">Broad-specificity nucleoside monophosphate (NMP) kinase that catalyzes the reversible transfer of the terminal phosphate group between nucleoside triphosphates and monophosphates. Has also ATPase activity. Involved in the late maturation steps of the 30S ribosomal particles, specifically 16S rRNA maturation. While NMP activity is not required for ribosome maturation, ATPase activity is. Associates transiently with small ribosomal subunit protein uS11. ATP hydrolysis breaks the interaction with uS11. May temporarily remove uS11 from the ribosome to enable a conformational change of the ribosomal RNA that is needed for the final maturation step of the small ribosomal subunit.</text>
</comment>
<evidence type="ECO:0000313" key="8">
    <source>
        <dbReference type="EMBL" id="PWR75167.1"/>
    </source>
</evidence>
<comment type="similarity">
    <text evidence="7">Belongs to the adenylate kinase family. AK6 subfamily.</text>
</comment>
<dbReference type="GO" id="GO:0006364">
    <property type="term" value="P:rRNA processing"/>
    <property type="evidence" value="ECO:0007669"/>
    <property type="project" value="UniProtKB-KW"/>
</dbReference>
<feature type="binding site" evidence="7">
    <location>
        <position position="96"/>
    </location>
    <ligand>
        <name>ATP</name>
        <dbReference type="ChEBI" id="CHEBI:30616"/>
    </ligand>
</feature>
<comment type="subunit">
    <text evidence="7">Interacts with uS11. Not a structural component of 40S pre-ribosomes, but transiently interacts with them by binding to uS11.</text>
</comment>
<organism evidence="8 9">
    <name type="scientific">Methanospirillum stamsii</name>
    <dbReference type="NCBI Taxonomy" id="1277351"/>
    <lineage>
        <taxon>Archaea</taxon>
        <taxon>Methanobacteriati</taxon>
        <taxon>Methanobacteriota</taxon>
        <taxon>Stenosarchaea group</taxon>
        <taxon>Methanomicrobia</taxon>
        <taxon>Methanomicrobiales</taxon>
        <taxon>Methanospirillaceae</taxon>
        <taxon>Methanospirillum</taxon>
    </lineage>
</organism>
<dbReference type="Pfam" id="PF13238">
    <property type="entry name" value="AAA_18"/>
    <property type="match status" value="1"/>
</dbReference>
<sequence length="170" mass="18859">MMIALSGTPGTGKSSVADMLLQNGITVIRATETVDPYRLGADPDRDTDIIDDEQWAKEFRPIDGVVEGHLSHLLRADRIIILRCRPDILKERLERRGYSEDKVRENVEAELLDVILAEAVDIHGPEKIYEIDTTKDDMTSVTRKVLEVITGTATPASGTVDWLIACGDML</sequence>
<evidence type="ECO:0000256" key="7">
    <source>
        <dbReference type="HAMAP-Rule" id="MF_00039"/>
    </source>
</evidence>
<dbReference type="PANTHER" id="PTHR12595">
    <property type="entry name" value="POS9-ACTIVATING FACTOR FAP7-RELATED"/>
    <property type="match status" value="1"/>
</dbReference>
<dbReference type="SUPFAM" id="SSF52540">
    <property type="entry name" value="P-loop containing nucleoside triphosphate hydrolases"/>
    <property type="match status" value="1"/>
</dbReference>
<dbReference type="InterPro" id="IPR020618">
    <property type="entry name" value="Adenyl_kinase_AK6"/>
</dbReference>
<reference evidence="8 9" key="1">
    <citation type="submission" date="2018-05" db="EMBL/GenBank/DDBJ databases">
        <title>Draft genome of Methanospirillum stamsii Pt1.</title>
        <authorList>
            <person name="Dueholm M.S."/>
            <person name="Nielsen P.H."/>
            <person name="Bakmann L.F."/>
            <person name="Otzen D.E."/>
        </authorList>
    </citation>
    <scope>NUCLEOTIDE SEQUENCE [LARGE SCALE GENOMIC DNA]</scope>
    <source>
        <strain evidence="8 9">Pt1</strain>
    </source>
</reference>
<dbReference type="GO" id="GO:0016887">
    <property type="term" value="F:ATP hydrolysis activity"/>
    <property type="evidence" value="ECO:0007669"/>
    <property type="project" value="InterPro"/>
</dbReference>
<comment type="catalytic activity">
    <reaction evidence="7">
        <text>AMP + ATP = 2 ADP</text>
        <dbReference type="Rhea" id="RHEA:12973"/>
        <dbReference type="ChEBI" id="CHEBI:30616"/>
        <dbReference type="ChEBI" id="CHEBI:456215"/>
        <dbReference type="ChEBI" id="CHEBI:456216"/>
        <dbReference type="EC" id="2.7.4.3"/>
    </reaction>
</comment>
<feature type="binding site" evidence="7">
    <location>
        <position position="12"/>
    </location>
    <ligand>
        <name>ATP</name>
        <dbReference type="ChEBI" id="CHEBI:30616"/>
    </ligand>
</feature>
<keyword evidence="9" id="KW-1185">Reference proteome</keyword>
<evidence type="ECO:0000256" key="5">
    <source>
        <dbReference type="ARBA" id="ARBA00022777"/>
    </source>
</evidence>
<feature type="region of interest" description="LID" evidence="7">
    <location>
        <begin position="95"/>
        <end position="105"/>
    </location>
</feature>
<proteinExistence type="inferred from homology"/>
<evidence type="ECO:0000313" key="9">
    <source>
        <dbReference type="Proteomes" id="UP000245934"/>
    </source>
</evidence>
<comment type="catalytic activity">
    <reaction evidence="7">
        <text>ATP + H2O = ADP + phosphate + H(+)</text>
        <dbReference type="Rhea" id="RHEA:13065"/>
        <dbReference type="ChEBI" id="CHEBI:15377"/>
        <dbReference type="ChEBI" id="CHEBI:15378"/>
        <dbReference type="ChEBI" id="CHEBI:30616"/>
        <dbReference type="ChEBI" id="CHEBI:43474"/>
        <dbReference type="ChEBI" id="CHEBI:456216"/>
    </reaction>
</comment>
<dbReference type="InterPro" id="IPR027417">
    <property type="entry name" value="P-loop_NTPase"/>
</dbReference>
<dbReference type="EC" id="2.7.4.3" evidence="7"/>
<keyword evidence="3 7" id="KW-0808">Transferase</keyword>
<evidence type="ECO:0000256" key="4">
    <source>
        <dbReference type="ARBA" id="ARBA00022741"/>
    </source>
</evidence>
<comment type="caution">
    <text evidence="7">Lacks conserved residue(s) required for the propagation of feature annotation.</text>
</comment>
<feature type="binding site" evidence="7">
    <location>
        <position position="10"/>
    </location>
    <ligand>
        <name>ATP</name>
        <dbReference type="ChEBI" id="CHEBI:30616"/>
    </ligand>
</feature>
<dbReference type="PANTHER" id="PTHR12595:SF0">
    <property type="entry name" value="ADENYLATE KINASE ISOENZYME 6"/>
    <property type="match status" value="1"/>
</dbReference>
<dbReference type="OrthoDB" id="8730at2157"/>
<name>A0A2V2NFK2_9EURY</name>